<feature type="transmembrane region" description="Helical" evidence="12">
    <location>
        <begin position="1223"/>
        <end position="1246"/>
    </location>
</feature>
<dbReference type="InterPro" id="IPR039808">
    <property type="entry name" value="Cadherin"/>
</dbReference>
<evidence type="ECO:0000256" key="7">
    <source>
        <dbReference type="ARBA" id="ARBA00022889"/>
    </source>
</evidence>
<dbReference type="InterPro" id="IPR020894">
    <property type="entry name" value="Cadherin_CS"/>
</dbReference>
<dbReference type="AlphaFoldDB" id="A0A3Q0KM12"/>
<comment type="subcellular location">
    <subcellularLocation>
        <location evidence="1">Cell membrane</location>
        <topology evidence="1">Single-pass type I membrane protein</topology>
    </subcellularLocation>
</comment>
<keyword evidence="10" id="KW-0325">Glycoprotein</keyword>
<proteinExistence type="predicted"/>
<dbReference type="STRING" id="6183.A0A3Q0KM12"/>
<evidence type="ECO:0000256" key="2">
    <source>
        <dbReference type="ARBA" id="ARBA00022475"/>
    </source>
</evidence>
<organism evidence="14 15">
    <name type="scientific">Schistosoma mansoni</name>
    <name type="common">Blood fluke</name>
    <dbReference type="NCBI Taxonomy" id="6183"/>
    <lineage>
        <taxon>Eukaryota</taxon>
        <taxon>Metazoa</taxon>
        <taxon>Spiralia</taxon>
        <taxon>Lophotrochozoa</taxon>
        <taxon>Platyhelminthes</taxon>
        <taxon>Trematoda</taxon>
        <taxon>Digenea</taxon>
        <taxon>Strigeidida</taxon>
        <taxon>Schistosomatoidea</taxon>
        <taxon>Schistosomatidae</taxon>
        <taxon>Schistosoma</taxon>
    </lineage>
</organism>
<evidence type="ECO:0000256" key="12">
    <source>
        <dbReference type="SAM" id="Phobius"/>
    </source>
</evidence>
<keyword evidence="2" id="KW-1003">Cell membrane</keyword>
<keyword evidence="4" id="KW-0732">Signal</keyword>
<feature type="domain" description="Cadherin" evidence="13">
    <location>
        <begin position="518"/>
        <end position="658"/>
    </location>
</feature>
<feature type="domain" description="Cadherin" evidence="13">
    <location>
        <begin position="875"/>
        <end position="1046"/>
    </location>
</feature>
<evidence type="ECO:0000313" key="14">
    <source>
        <dbReference type="Proteomes" id="UP000008854"/>
    </source>
</evidence>
<keyword evidence="9 12" id="KW-0472">Membrane</keyword>
<dbReference type="Proteomes" id="UP000008854">
    <property type="component" value="Unassembled WGS sequence"/>
</dbReference>
<feature type="domain" description="Cadherin" evidence="13">
    <location>
        <begin position="234"/>
        <end position="374"/>
    </location>
</feature>
<dbReference type="CDD" id="cd11304">
    <property type="entry name" value="Cadherin_repeat"/>
    <property type="match status" value="5"/>
</dbReference>
<dbReference type="PROSITE" id="PS50268">
    <property type="entry name" value="CADHERIN_2"/>
    <property type="match status" value="6"/>
</dbReference>
<dbReference type="InterPro" id="IPR002126">
    <property type="entry name" value="Cadherin-like_dom"/>
</dbReference>
<keyword evidence="14" id="KW-1185">Reference proteome</keyword>
<dbReference type="GO" id="GO:0016477">
    <property type="term" value="P:cell migration"/>
    <property type="evidence" value="ECO:0007669"/>
    <property type="project" value="TreeGrafter"/>
</dbReference>
<evidence type="ECO:0000256" key="10">
    <source>
        <dbReference type="ARBA" id="ARBA00023180"/>
    </source>
</evidence>
<name>A0A3Q0KM12_SCHMA</name>
<dbReference type="GO" id="GO:0008013">
    <property type="term" value="F:beta-catenin binding"/>
    <property type="evidence" value="ECO:0007669"/>
    <property type="project" value="TreeGrafter"/>
</dbReference>
<dbReference type="Pfam" id="PF00028">
    <property type="entry name" value="Cadherin"/>
    <property type="match status" value="2"/>
</dbReference>
<protein>
    <submittedName>
        <fullName evidence="15">Putative cadherin</fullName>
    </submittedName>
</protein>
<evidence type="ECO:0000256" key="9">
    <source>
        <dbReference type="ARBA" id="ARBA00023136"/>
    </source>
</evidence>
<evidence type="ECO:0000259" key="13">
    <source>
        <dbReference type="PROSITE" id="PS50268"/>
    </source>
</evidence>
<dbReference type="PROSITE" id="PS00232">
    <property type="entry name" value="CADHERIN_1"/>
    <property type="match status" value="3"/>
</dbReference>
<keyword evidence="3 12" id="KW-0812">Transmembrane</keyword>
<dbReference type="GO" id="GO:0005509">
    <property type="term" value="F:calcium ion binding"/>
    <property type="evidence" value="ECO:0007669"/>
    <property type="project" value="UniProtKB-UniRule"/>
</dbReference>
<dbReference type="PRINTS" id="PR00205">
    <property type="entry name" value="CADHERIN"/>
</dbReference>
<reference evidence="15" key="2">
    <citation type="submission" date="2018-12" db="UniProtKB">
        <authorList>
            <consortium name="WormBaseParasite"/>
        </authorList>
    </citation>
    <scope>IDENTIFICATION</scope>
    <source>
        <strain evidence="15">Puerto Rican</strain>
    </source>
</reference>
<accession>A0A3Q0KM12</accession>
<evidence type="ECO:0000256" key="6">
    <source>
        <dbReference type="ARBA" id="ARBA00022837"/>
    </source>
</evidence>
<evidence type="ECO:0000256" key="4">
    <source>
        <dbReference type="ARBA" id="ARBA00022729"/>
    </source>
</evidence>
<keyword evidence="6 11" id="KW-0106">Calcium</keyword>
<keyword evidence="8 12" id="KW-1133">Transmembrane helix</keyword>
<dbReference type="InParanoid" id="A0A3Q0KM12"/>
<dbReference type="GO" id="GO:0045296">
    <property type="term" value="F:cadherin binding"/>
    <property type="evidence" value="ECO:0007669"/>
    <property type="project" value="TreeGrafter"/>
</dbReference>
<feature type="domain" description="Cadherin" evidence="13">
    <location>
        <begin position="720"/>
        <end position="881"/>
    </location>
</feature>
<dbReference type="Gene3D" id="2.60.40.60">
    <property type="entry name" value="Cadherins"/>
    <property type="match status" value="6"/>
</dbReference>
<dbReference type="PANTHER" id="PTHR24027:SF438">
    <property type="entry name" value="CADHERIN 23"/>
    <property type="match status" value="1"/>
</dbReference>
<dbReference type="SMART" id="SM00112">
    <property type="entry name" value="CA"/>
    <property type="match status" value="6"/>
</dbReference>
<keyword evidence="7" id="KW-0130">Cell adhesion</keyword>
<evidence type="ECO:0000256" key="8">
    <source>
        <dbReference type="ARBA" id="ARBA00022989"/>
    </source>
</evidence>
<evidence type="ECO:0000256" key="3">
    <source>
        <dbReference type="ARBA" id="ARBA00022692"/>
    </source>
</evidence>
<evidence type="ECO:0000313" key="15">
    <source>
        <dbReference type="WBParaSite" id="Smp_132320.1"/>
    </source>
</evidence>
<evidence type="ECO:0000256" key="1">
    <source>
        <dbReference type="ARBA" id="ARBA00004251"/>
    </source>
</evidence>
<dbReference type="InterPro" id="IPR015919">
    <property type="entry name" value="Cadherin-like_sf"/>
</dbReference>
<keyword evidence="5" id="KW-0677">Repeat</keyword>
<dbReference type="GO" id="GO:0007156">
    <property type="term" value="P:homophilic cell adhesion via plasma membrane adhesion molecules"/>
    <property type="evidence" value="ECO:0007669"/>
    <property type="project" value="InterPro"/>
</dbReference>
<evidence type="ECO:0000256" key="11">
    <source>
        <dbReference type="PROSITE-ProRule" id="PRU00043"/>
    </source>
</evidence>
<feature type="domain" description="Cadherin" evidence="13">
    <location>
        <begin position="375"/>
        <end position="511"/>
    </location>
</feature>
<dbReference type="WBParaSite" id="Smp_132320.1">
    <property type="protein sequence ID" value="Smp_132320.1"/>
    <property type="gene ID" value="Smp_132320"/>
</dbReference>
<dbReference type="GO" id="GO:0016342">
    <property type="term" value="C:catenin complex"/>
    <property type="evidence" value="ECO:0007669"/>
    <property type="project" value="TreeGrafter"/>
</dbReference>
<dbReference type="PANTHER" id="PTHR24027">
    <property type="entry name" value="CADHERIN-23"/>
    <property type="match status" value="1"/>
</dbReference>
<reference evidence="14" key="1">
    <citation type="journal article" date="2012" name="PLoS Negl. Trop. Dis.">
        <title>A systematically improved high quality genome and transcriptome of the human blood fluke Schistosoma mansoni.</title>
        <authorList>
            <person name="Protasio A.V."/>
            <person name="Tsai I.J."/>
            <person name="Babbage A."/>
            <person name="Nichol S."/>
            <person name="Hunt M."/>
            <person name="Aslett M.A."/>
            <person name="De Silva N."/>
            <person name="Velarde G.S."/>
            <person name="Anderson T.J."/>
            <person name="Clark R.C."/>
            <person name="Davidson C."/>
            <person name="Dillon G.P."/>
            <person name="Holroyd N.E."/>
            <person name="LoVerde P.T."/>
            <person name="Lloyd C."/>
            <person name="McQuillan J."/>
            <person name="Oliveira G."/>
            <person name="Otto T.D."/>
            <person name="Parker-Manuel S.J."/>
            <person name="Quail M.A."/>
            <person name="Wilson R.A."/>
            <person name="Zerlotini A."/>
            <person name="Dunne D.W."/>
            <person name="Berriman M."/>
        </authorList>
    </citation>
    <scope>NUCLEOTIDE SEQUENCE [LARGE SCALE GENOMIC DNA]</scope>
    <source>
        <strain evidence="14">Puerto Rican</strain>
    </source>
</reference>
<dbReference type="FunFam" id="2.60.40.60:FF:000004">
    <property type="entry name" value="Protocadherin 1 gamma 2"/>
    <property type="match status" value="1"/>
</dbReference>
<dbReference type="SUPFAM" id="SSF49313">
    <property type="entry name" value="Cadherin-like"/>
    <property type="match status" value="6"/>
</dbReference>
<sequence>MFSLLAKLFHNCTIKLSYTIYFLHVISFINYTITFNPIVLRDNTRENEIVSKDFLLNYIQSGYKLSLLQSSKGREYFDINENHQLITSRFIDRDKLCLQSRLCCPLEGSTTTITTTSTISSNIGSFEHTNFMNYQYNYLSHTTSRNNIHGLQTQSTYYPNLCSAKIDDTESLYNPMCTFNLTVSVMTSPSEVPDTHQITIIICDENDHVPQFKHPKDHLKMLLEQKSLPASSDGQPILITNLSEASPVGSRIVLPLAEDLDSSPFNVQRYELENLDHLNMSESDLPTFQLNYTKNIVTSSDGHYPSHSIGHVSNDRTESVISKLELVLLKPLNREEKDKYKLRILAIDGGQPSQTGTLYLFIHVLDINDHAPVFNQSVYEIHVSEGIINKTILQLSATDADDGENAVIIYKFPKGSEWITSISSSLLTSNDVVNVNQYPPGYWFHLGDSTGRLSIQRPLDYETKSEHILEVLAYNPPSVLSSSNHRISSDMTATAKIIVKVDNEYDEPPFIQIDYSNEKNEHYKHVTENSMNLYFIAFIIVTDPDYNDNNNYHLHSSSSSISSLSNRVNSASLSKTALISCKLETHDEFYSLFESDNYKLNKANEVRYVLQTIKSLDREIGDENRIVISCTDSDIPPKTSTATVVVEIDDQNDCIPEIHVSTLSLTAANIYNTDKFQQRQPKDYIPVQPWSMKKLTYLLETEQDKHKVYNSPIFLAFLANISVYTVYIPENRPSSTLIAHLNATDNDSGENGRVTFEMIESYSFNNLFSKLSYSPQFQHILLNQQTYNNNNNNHMNDDVIEIHSKQEAFDLFQINATHGDLTTRQLIDREENGIITNEVFILIKATDHGISHQLHSFALIQVIILDENDNPPRIISTGPTFNIEENQPTGTKIGEIAVIDPDIFSFVQLDDIYYPGLLEKQTGDYFGKSSSSFSQIPKQQQQQHQHKGLQVRIDPGHGRRDLPFTLHEIGNGRYFLNTTRPLDRETEEAFQFIIVATDNEPVRTYHDIKNNYPSAYIINNHRYPGHTASLSVIVNVIDVNDNRPEIIFPNPMTSNSTVHRLSYRVYAGHEIISINANDRDADQFNGKFHFEMVQDLKSSDLFTIDRDNGMLKTRRTLTKDDLGEYQVHIIVRDEGQPSLETQLLLRLLIDQSEPQWASNIKNNRNYQFNDFLSSSSSSNQMHSNNHHTLRNNLDLYDRSQHELYTTSNDLLTLPLFKNLDSNVLLFIIIIVILFFILIMIGLCIYLRHKYNFLHFIPDIYDNNKCSCCSTCLLSRRSQSTLSSNIDEKPYLKNLLDHTTVTTTTTTTTNITAHCNNNTPIKTIMTTNTATTTTLKYLSHIDYGVCTDLLKYKQTNFNLGSLTPVSPICCSHSVVHLPISHNNNNQQQRREHHLITNSRNCRHRENQDFFVDSDVSNALIADNTSSFSNSLSPSHSNYDFNDFSRKHTSYVTNSNHRCWPINPLTVNIPNIVNETNDTMHGSYYHFVPNSFGVEFPNQSKKNFYRGYKPGNGLLHTYNVGEQQQYVPNGRLCYINECNETSNAHLAPRNAWDASEFEFRPIKDTINSYQAASFTESGKSDDYVRPQVHSLHRTPIPDNDQYIGNNSSVCYPQLTSHLSVWKSDPYLNQSMHDLIKKQHNKESNQIWTETNLYNKIGSTLDGINLIPEYYGTQLKRSKSTRHTTDKDLISTKLQNKPMPFNSNFNNGEDQSSKQLRMITVHPSSDKNDTITTGCHNNSITTTDNNNDIHCTKTNQMSQYAISFPTVQASFV</sequence>
<feature type="domain" description="Cadherin" evidence="13">
    <location>
        <begin position="1068"/>
        <end position="1160"/>
    </location>
</feature>
<evidence type="ECO:0000256" key="5">
    <source>
        <dbReference type="ARBA" id="ARBA00022737"/>
    </source>
</evidence>